<dbReference type="EMBL" id="NHYD01003118">
    <property type="protein sequence ID" value="PPQ82620.1"/>
    <property type="molecule type" value="Genomic_DNA"/>
</dbReference>
<dbReference type="Proteomes" id="UP000283269">
    <property type="component" value="Unassembled WGS sequence"/>
</dbReference>
<evidence type="ECO:0000313" key="2">
    <source>
        <dbReference type="EMBL" id="PPQ82620.1"/>
    </source>
</evidence>
<accession>A0A409WVS5</accession>
<comment type="caution">
    <text evidence="2">The sequence shown here is derived from an EMBL/GenBank/DDBJ whole genome shotgun (WGS) entry which is preliminary data.</text>
</comment>
<dbReference type="AlphaFoldDB" id="A0A409WVS5"/>
<reference evidence="2 3" key="1">
    <citation type="journal article" date="2018" name="Evol. Lett.">
        <title>Horizontal gene cluster transfer increased hallucinogenic mushroom diversity.</title>
        <authorList>
            <person name="Reynolds H.T."/>
            <person name="Vijayakumar V."/>
            <person name="Gluck-Thaler E."/>
            <person name="Korotkin H.B."/>
            <person name="Matheny P.B."/>
            <person name="Slot J.C."/>
        </authorList>
    </citation>
    <scope>NUCLEOTIDE SEQUENCE [LARGE SCALE GENOMIC DNA]</scope>
    <source>
        <strain evidence="2 3">2631</strain>
    </source>
</reference>
<dbReference type="InParanoid" id="A0A409WVS5"/>
<gene>
    <name evidence="2" type="ORF">CVT25_007508</name>
</gene>
<evidence type="ECO:0000313" key="3">
    <source>
        <dbReference type="Proteomes" id="UP000283269"/>
    </source>
</evidence>
<keyword evidence="3" id="KW-1185">Reference proteome</keyword>
<proteinExistence type="predicted"/>
<evidence type="ECO:0000256" key="1">
    <source>
        <dbReference type="SAM" id="MobiDB-lite"/>
    </source>
</evidence>
<protein>
    <submittedName>
        <fullName evidence="2">Uncharacterized protein</fullName>
    </submittedName>
</protein>
<sequence length="160" mass="17965">MTMMTRVRKVTDKHNQSKHSKSVDGKGEGMDSRGEEKETARIRTVEARTWMVEASTSMTRATTWMARVTMWTAGVTMWTAEVSMSTAREMMAGIIDTEDMCNRHNNGYKGHNNSMKITMDTTTTMGTADVYSGHCNDNDDNMYGGRNGHDSMADRHSVHV</sequence>
<name>A0A409WVS5_PSICY</name>
<feature type="compositionally biased region" description="Basic and acidic residues" evidence="1">
    <location>
        <begin position="9"/>
        <end position="41"/>
    </location>
</feature>
<feature type="region of interest" description="Disordered" evidence="1">
    <location>
        <begin position="1"/>
        <end position="41"/>
    </location>
</feature>
<organism evidence="2 3">
    <name type="scientific">Psilocybe cyanescens</name>
    <dbReference type="NCBI Taxonomy" id="93625"/>
    <lineage>
        <taxon>Eukaryota</taxon>
        <taxon>Fungi</taxon>
        <taxon>Dikarya</taxon>
        <taxon>Basidiomycota</taxon>
        <taxon>Agaricomycotina</taxon>
        <taxon>Agaricomycetes</taxon>
        <taxon>Agaricomycetidae</taxon>
        <taxon>Agaricales</taxon>
        <taxon>Agaricineae</taxon>
        <taxon>Strophariaceae</taxon>
        <taxon>Psilocybe</taxon>
    </lineage>
</organism>